<evidence type="ECO:0000313" key="16">
    <source>
        <dbReference type="Proteomes" id="UP000006073"/>
    </source>
</evidence>
<reference evidence="15 16" key="1">
    <citation type="journal article" date="2013" name="Genome Announc.">
        <title>Draft Genome Sequence of Indibacter alkaliphilus Strain LW1T, Isolated from Lonar Lake, a Haloalkaline Lake in the Buldana District of Maharashtra, India.</title>
        <authorList>
            <person name="Singh A."/>
            <person name="Kumar Jangir P."/>
            <person name="Sharma R."/>
            <person name="Singh A."/>
            <person name="Kumar Pinnaka A."/>
            <person name="Shivaji S."/>
        </authorList>
    </citation>
    <scope>NUCLEOTIDE SEQUENCE [LARGE SCALE GENOMIC DNA]</scope>
    <source>
        <strain evidence="16">CCUG 57479 / KCTC 22604 / LW1</strain>
    </source>
</reference>
<protein>
    <recommendedName>
        <fullName evidence="12">Lysine--tRNA ligase</fullName>
        <ecNumber evidence="12">6.1.1.6</ecNumber>
    </recommendedName>
    <alternativeName>
        <fullName evidence="12">Lysyl-tRNA synthetase</fullName>
        <shortName evidence="12">LysRS</shortName>
    </alternativeName>
</protein>
<dbReference type="PRINTS" id="PR00982">
    <property type="entry name" value="TRNASYNTHLYS"/>
</dbReference>
<comment type="catalytic activity">
    <reaction evidence="11 12 13">
        <text>tRNA(Lys) + L-lysine + ATP = L-lysyl-tRNA(Lys) + AMP + diphosphate</text>
        <dbReference type="Rhea" id="RHEA:20792"/>
        <dbReference type="Rhea" id="RHEA-COMP:9696"/>
        <dbReference type="Rhea" id="RHEA-COMP:9697"/>
        <dbReference type="ChEBI" id="CHEBI:30616"/>
        <dbReference type="ChEBI" id="CHEBI:32551"/>
        <dbReference type="ChEBI" id="CHEBI:33019"/>
        <dbReference type="ChEBI" id="CHEBI:78442"/>
        <dbReference type="ChEBI" id="CHEBI:78529"/>
        <dbReference type="ChEBI" id="CHEBI:456215"/>
        <dbReference type="EC" id="6.1.1.6"/>
    </reaction>
</comment>
<dbReference type="GO" id="GO:0005524">
    <property type="term" value="F:ATP binding"/>
    <property type="evidence" value="ECO:0007669"/>
    <property type="project" value="UniProtKB-UniRule"/>
</dbReference>
<dbReference type="InterPro" id="IPR004365">
    <property type="entry name" value="NA-bd_OB_tRNA"/>
</dbReference>
<dbReference type="InterPro" id="IPR004364">
    <property type="entry name" value="Aa-tRNA-synt_II"/>
</dbReference>
<proteinExistence type="inferred from homology"/>
<dbReference type="Proteomes" id="UP000006073">
    <property type="component" value="Unassembled WGS sequence"/>
</dbReference>
<dbReference type="GO" id="GO:0006430">
    <property type="term" value="P:lysyl-tRNA aminoacylation"/>
    <property type="evidence" value="ECO:0007669"/>
    <property type="project" value="UniProtKB-UniRule"/>
</dbReference>
<dbReference type="GO" id="GO:0000287">
    <property type="term" value="F:magnesium ion binding"/>
    <property type="evidence" value="ECO:0007669"/>
    <property type="project" value="UniProtKB-UniRule"/>
</dbReference>
<evidence type="ECO:0000256" key="8">
    <source>
        <dbReference type="ARBA" id="ARBA00022842"/>
    </source>
</evidence>
<feature type="domain" description="Aminoacyl-transfer RNA synthetases class-II family profile" evidence="14">
    <location>
        <begin position="186"/>
        <end position="500"/>
    </location>
</feature>
<feature type="binding site" evidence="12">
    <location>
        <position position="412"/>
    </location>
    <ligand>
        <name>Mg(2+)</name>
        <dbReference type="ChEBI" id="CHEBI:18420"/>
        <label>1</label>
    </ligand>
</feature>
<keyword evidence="10 12" id="KW-0030">Aminoacyl-tRNA synthetase</keyword>
<dbReference type="GO" id="GO:0000049">
    <property type="term" value="F:tRNA binding"/>
    <property type="evidence" value="ECO:0007669"/>
    <property type="project" value="TreeGrafter"/>
</dbReference>
<keyword evidence="16" id="KW-1185">Reference proteome</keyword>
<evidence type="ECO:0000259" key="14">
    <source>
        <dbReference type="PROSITE" id="PS50862"/>
    </source>
</evidence>
<dbReference type="EC" id="6.1.1.6" evidence="12"/>
<name>S2DSV1_INDAL</name>
<dbReference type="SUPFAM" id="SSF55681">
    <property type="entry name" value="Class II aaRS and biotin synthetases"/>
    <property type="match status" value="1"/>
</dbReference>
<dbReference type="OrthoDB" id="9801152at2"/>
<comment type="similarity">
    <text evidence="2 12">Belongs to the class-II aminoacyl-tRNA synthetase family.</text>
</comment>
<dbReference type="Gene3D" id="3.30.930.10">
    <property type="entry name" value="Bira Bifunctional Protein, Domain 2"/>
    <property type="match status" value="1"/>
</dbReference>
<dbReference type="CDD" id="cd00775">
    <property type="entry name" value="LysRS_core"/>
    <property type="match status" value="1"/>
</dbReference>
<sequence length="572" mass="65838">MQLLSEQELERRKDREELMKIGINPYPAESFPINVTALDIHNNYENRKNDYKNISIAGRLMSRRIMGSASFAEIQDSTGRLQVYVRRDDICEGEDKTLYNTVFKKLLGIGDFIGVKGYIFTTQTGEISLHVTELKVLSKAVKPLPVVKRDEEGNVYDGFTDPELRYRQRYVDLTVNPEVKNVFITRSKIISNMRRYFDDHGWLEVETPILQQVHGGAAARPFQTHHNTLDMPLYLRIANELYLKRLIVGGFDGVYEFGKMFRNEGMDRTHNPEFTSMEIYVAYKDYIWMMEMVEECLEKVTESIHGTTKVKVGEKEIDFAGPYRRLSMYDSIKEYAGVDVSEMNEEGLRKVCAEMGIEVDDSMGKGKLIDEIFGEKVEANLVQPTYITDYPIEMTPLAKKHRSKEGLVERFELFVNGKEIANAYTELNDPIDQRERFEEQLKLAARGDDEAMAMDDDFLRALEYGMPPTSGLGIGIDRLTMLLTNNSTIQEVLFFPQMRPEKKVKIATDEDFMELGIPAGLIPAIRDLNIHTIEQLKEQDINKLFNDVCGRRKKLKLDTSNPTKEEVEAWLQ</sequence>
<dbReference type="GO" id="GO:0005829">
    <property type="term" value="C:cytosol"/>
    <property type="evidence" value="ECO:0007669"/>
    <property type="project" value="TreeGrafter"/>
</dbReference>
<evidence type="ECO:0000313" key="15">
    <source>
        <dbReference type="EMBL" id="EOZ95131.1"/>
    </source>
</evidence>
<keyword evidence="7 12" id="KW-0067">ATP-binding</keyword>
<dbReference type="PANTHER" id="PTHR42918:SF15">
    <property type="entry name" value="LYSINE--TRNA LIGASE, CHLOROPLASTIC_MITOCHONDRIAL"/>
    <property type="match status" value="1"/>
</dbReference>
<gene>
    <name evidence="12" type="primary">lysS</name>
    <name evidence="15" type="ORF">A33Q_3336</name>
</gene>
<comment type="cofactor">
    <cofactor evidence="12 13">
        <name>Mg(2+)</name>
        <dbReference type="ChEBI" id="CHEBI:18420"/>
    </cofactor>
    <text evidence="12 13">Binds 3 Mg(2+) ions per subunit.</text>
</comment>
<evidence type="ECO:0000256" key="1">
    <source>
        <dbReference type="ARBA" id="ARBA00004496"/>
    </source>
</evidence>
<evidence type="ECO:0000256" key="5">
    <source>
        <dbReference type="ARBA" id="ARBA00022723"/>
    </source>
</evidence>
<dbReference type="Pfam" id="PF00152">
    <property type="entry name" value="tRNA-synt_2"/>
    <property type="match status" value="1"/>
</dbReference>
<dbReference type="STRING" id="1189612.A33Q_3336"/>
<dbReference type="RefSeq" id="WP_009034634.1">
    <property type="nucleotide sequence ID" value="NZ_ALWO02000040.1"/>
</dbReference>
<evidence type="ECO:0000256" key="10">
    <source>
        <dbReference type="ARBA" id="ARBA00023146"/>
    </source>
</evidence>
<dbReference type="InterPro" id="IPR002313">
    <property type="entry name" value="Lys-tRNA-ligase_II"/>
</dbReference>
<dbReference type="InterPro" id="IPR018149">
    <property type="entry name" value="Lys-tRNA-synth_II_C"/>
</dbReference>
<dbReference type="eggNOG" id="COG1190">
    <property type="taxonomic scope" value="Bacteria"/>
</dbReference>
<dbReference type="CDD" id="cd04322">
    <property type="entry name" value="LysRS_N"/>
    <property type="match status" value="1"/>
</dbReference>
<evidence type="ECO:0000256" key="11">
    <source>
        <dbReference type="ARBA" id="ARBA00048573"/>
    </source>
</evidence>
<feature type="binding site" evidence="12">
    <location>
        <position position="419"/>
    </location>
    <ligand>
        <name>Mg(2+)</name>
        <dbReference type="ChEBI" id="CHEBI:18420"/>
        <label>1</label>
    </ligand>
</feature>
<evidence type="ECO:0000256" key="6">
    <source>
        <dbReference type="ARBA" id="ARBA00022741"/>
    </source>
</evidence>
<evidence type="ECO:0000256" key="9">
    <source>
        <dbReference type="ARBA" id="ARBA00022917"/>
    </source>
</evidence>
<dbReference type="FunFam" id="3.30.930.10:FF:000238">
    <property type="entry name" value="Lysine--tRNA ligase"/>
    <property type="match status" value="1"/>
</dbReference>
<organism evidence="15 16">
    <name type="scientific">Indibacter alkaliphilus (strain CCUG 57479 / KCTC 22604 / LW1)</name>
    <dbReference type="NCBI Taxonomy" id="1189612"/>
    <lineage>
        <taxon>Bacteria</taxon>
        <taxon>Pseudomonadati</taxon>
        <taxon>Bacteroidota</taxon>
        <taxon>Cytophagia</taxon>
        <taxon>Cytophagales</taxon>
        <taxon>Cyclobacteriaceae</taxon>
    </lineage>
</organism>
<keyword evidence="4 12" id="KW-0436">Ligase</keyword>
<evidence type="ECO:0000256" key="3">
    <source>
        <dbReference type="ARBA" id="ARBA00022490"/>
    </source>
</evidence>
<dbReference type="InterPro" id="IPR045864">
    <property type="entry name" value="aa-tRNA-synth_II/BPL/LPL"/>
</dbReference>
<keyword evidence="9 12" id="KW-0648">Protein biosynthesis</keyword>
<dbReference type="EMBL" id="ALWO02000040">
    <property type="protein sequence ID" value="EOZ95131.1"/>
    <property type="molecule type" value="Genomic_DNA"/>
</dbReference>
<dbReference type="FunFam" id="2.40.50.140:FF:000024">
    <property type="entry name" value="Lysine--tRNA ligase"/>
    <property type="match status" value="1"/>
</dbReference>
<dbReference type="SUPFAM" id="SSF50249">
    <property type="entry name" value="Nucleic acid-binding proteins"/>
    <property type="match status" value="1"/>
</dbReference>
<dbReference type="NCBIfam" id="TIGR00499">
    <property type="entry name" value="lysS_bact"/>
    <property type="match status" value="1"/>
</dbReference>
<dbReference type="PANTHER" id="PTHR42918">
    <property type="entry name" value="LYSYL-TRNA SYNTHETASE"/>
    <property type="match status" value="1"/>
</dbReference>
<dbReference type="AlphaFoldDB" id="S2DSV1"/>
<evidence type="ECO:0000256" key="13">
    <source>
        <dbReference type="RuleBase" id="RU000336"/>
    </source>
</evidence>
<dbReference type="GO" id="GO:0004824">
    <property type="term" value="F:lysine-tRNA ligase activity"/>
    <property type="evidence" value="ECO:0007669"/>
    <property type="project" value="UniProtKB-UniRule"/>
</dbReference>
<dbReference type="InterPro" id="IPR044136">
    <property type="entry name" value="Lys-tRNA-ligase_II_N"/>
</dbReference>
<dbReference type="PROSITE" id="PS50862">
    <property type="entry name" value="AA_TRNA_LIGASE_II"/>
    <property type="match status" value="1"/>
</dbReference>
<accession>S2DSV1</accession>
<comment type="caution">
    <text evidence="15">The sequence shown here is derived from an EMBL/GenBank/DDBJ whole genome shotgun (WGS) entry which is preliminary data.</text>
</comment>
<keyword evidence="3 12" id="KW-0963">Cytoplasm</keyword>
<dbReference type="Pfam" id="PF01336">
    <property type="entry name" value="tRNA_anti-codon"/>
    <property type="match status" value="1"/>
</dbReference>
<keyword evidence="5 12" id="KW-0479">Metal-binding</keyword>
<evidence type="ECO:0000256" key="2">
    <source>
        <dbReference type="ARBA" id="ARBA00008226"/>
    </source>
</evidence>
<keyword evidence="6 12" id="KW-0547">Nucleotide-binding</keyword>
<dbReference type="InterPro" id="IPR012340">
    <property type="entry name" value="NA-bd_OB-fold"/>
</dbReference>
<evidence type="ECO:0000256" key="12">
    <source>
        <dbReference type="HAMAP-Rule" id="MF_00252"/>
    </source>
</evidence>
<dbReference type="HAMAP" id="MF_00252">
    <property type="entry name" value="Lys_tRNA_synth_class2"/>
    <property type="match status" value="1"/>
</dbReference>
<comment type="subunit">
    <text evidence="12">Homodimer.</text>
</comment>
<keyword evidence="8 12" id="KW-0460">Magnesium</keyword>
<dbReference type="NCBIfam" id="NF001756">
    <property type="entry name" value="PRK00484.1"/>
    <property type="match status" value="1"/>
</dbReference>
<feature type="binding site" evidence="12">
    <location>
        <position position="419"/>
    </location>
    <ligand>
        <name>Mg(2+)</name>
        <dbReference type="ChEBI" id="CHEBI:18420"/>
        <label>2</label>
    </ligand>
</feature>
<dbReference type="Gene3D" id="2.40.50.140">
    <property type="entry name" value="Nucleic acid-binding proteins"/>
    <property type="match status" value="1"/>
</dbReference>
<evidence type="ECO:0000256" key="4">
    <source>
        <dbReference type="ARBA" id="ARBA00022598"/>
    </source>
</evidence>
<dbReference type="InterPro" id="IPR006195">
    <property type="entry name" value="aa-tRNA-synth_II"/>
</dbReference>
<comment type="subcellular location">
    <subcellularLocation>
        <location evidence="1 12">Cytoplasm</location>
    </subcellularLocation>
</comment>
<evidence type="ECO:0000256" key="7">
    <source>
        <dbReference type="ARBA" id="ARBA00022840"/>
    </source>
</evidence>